<keyword evidence="2" id="KW-0540">Nuclease</keyword>
<feature type="compositionally biased region" description="Basic and acidic residues" evidence="4">
    <location>
        <begin position="1"/>
        <end position="12"/>
    </location>
</feature>
<name>A0A8S5SE01_9CAUD</name>
<dbReference type="GO" id="GO:0003676">
    <property type="term" value="F:nucleic acid binding"/>
    <property type="evidence" value="ECO:0007669"/>
    <property type="project" value="InterPro"/>
</dbReference>
<evidence type="ECO:0000313" key="6">
    <source>
        <dbReference type="EMBL" id="DAF49185.1"/>
    </source>
</evidence>
<dbReference type="InterPro" id="IPR014883">
    <property type="entry name" value="VRR_NUC"/>
</dbReference>
<dbReference type="Gene3D" id="3.40.1350.10">
    <property type="match status" value="1"/>
</dbReference>
<dbReference type="EMBL" id="BK032578">
    <property type="protein sequence ID" value="DAF49185.1"/>
    <property type="molecule type" value="Genomic_DNA"/>
</dbReference>
<feature type="region of interest" description="Disordered" evidence="4">
    <location>
        <begin position="1"/>
        <end position="24"/>
    </location>
</feature>
<dbReference type="InterPro" id="IPR011856">
    <property type="entry name" value="tRNA_endonuc-like_dom_sf"/>
</dbReference>
<proteinExistence type="predicted"/>
<evidence type="ECO:0000256" key="2">
    <source>
        <dbReference type="ARBA" id="ARBA00022722"/>
    </source>
</evidence>
<evidence type="ECO:0000256" key="1">
    <source>
        <dbReference type="ARBA" id="ARBA00001946"/>
    </source>
</evidence>
<dbReference type="GO" id="GO:0004518">
    <property type="term" value="F:nuclease activity"/>
    <property type="evidence" value="ECO:0007669"/>
    <property type="project" value="UniProtKB-KW"/>
</dbReference>
<protein>
    <submittedName>
        <fullName evidence="6">Nuclease</fullName>
    </submittedName>
</protein>
<accession>A0A8S5SE01</accession>
<comment type="cofactor">
    <cofactor evidence="1">
        <name>Mg(2+)</name>
        <dbReference type="ChEBI" id="CHEBI:18420"/>
    </cofactor>
</comment>
<evidence type="ECO:0000256" key="4">
    <source>
        <dbReference type="SAM" id="MobiDB-lite"/>
    </source>
</evidence>
<organism evidence="6">
    <name type="scientific">Caudovirales sp. ctrNG92</name>
    <dbReference type="NCBI Taxonomy" id="2827638"/>
    <lineage>
        <taxon>Viruses</taxon>
        <taxon>Duplodnaviria</taxon>
        <taxon>Heunggongvirae</taxon>
        <taxon>Uroviricota</taxon>
        <taxon>Caudoviricetes</taxon>
    </lineage>
</organism>
<reference evidence="6" key="1">
    <citation type="journal article" date="2021" name="Proc. Natl. Acad. Sci. U.S.A.">
        <title>A Catalog of Tens of Thousands of Viruses from Human Metagenomes Reveals Hidden Associations with Chronic Diseases.</title>
        <authorList>
            <person name="Tisza M.J."/>
            <person name="Buck C.B."/>
        </authorList>
    </citation>
    <scope>NUCLEOTIDE SEQUENCE</scope>
    <source>
        <strain evidence="6">CtrNG92</strain>
    </source>
</reference>
<evidence type="ECO:0000259" key="5">
    <source>
        <dbReference type="Pfam" id="PF08774"/>
    </source>
</evidence>
<feature type="domain" description="VRR-NUC" evidence="5">
    <location>
        <begin position="20"/>
        <end position="120"/>
    </location>
</feature>
<evidence type="ECO:0000256" key="3">
    <source>
        <dbReference type="ARBA" id="ARBA00022801"/>
    </source>
</evidence>
<sequence length="139" mass="16255">MSGKKSEQDRPIMEPPVPTESAEQQTLFTWAEYNRAKYPELRWMYHIPNEGKRSFQRGAQMRREGLKPGVPDVCLPVARGNYSALYIEMKRIRGGRLTAEQKEWADGLRRCGNLVMRCNGWEQAARVIEQYLTSWEDFQ</sequence>
<dbReference type="GO" id="GO:0016788">
    <property type="term" value="F:hydrolase activity, acting on ester bonds"/>
    <property type="evidence" value="ECO:0007669"/>
    <property type="project" value="InterPro"/>
</dbReference>
<dbReference type="Pfam" id="PF08774">
    <property type="entry name" value="VRR_NUC"/>
    <property type="match status" value="1"/>
</dbReference>
<keyword evidence="3" id="KW-0378">Hydrolase</keyword>